<dbReference type="PRINTS" id="PR00080">
    <property type="entry name" value="SDRFAMILY"/>
</dbReference>
<sequence length="266" mass="27560">MDLGLTGKSVFVAASSKGLGKASALAFAKEGALLTIASRDLGQLEQARDDIRAATGHEAGMVRLDVRSGEDIRKAIAGAVAARGGLDVLVTNAGGPPPGGFADMADDDWQLGFELNLLSVIRLIREALPALRSAGDGKSGGRIVNLASTSVKQPIDGLILSNVFRAGVQALTKTLAAELAPAGILINTVAPGRIATDRIFELDGKRAADKGVTLEQIQAQATSQIPLGRMGDPEEFGRYAAFYGSFANTYVTGQTLIVDGGMVRSL</sequence>
<comment type="caution">
    <text evidence="2">The sequence shown here is derived from an EMBL/GenBank/DDBJ whole genome shotgun (WGS) entry which is preliminary data.</text>
</comment>
<comment type="similarity">
    <text evidence="1">Belongs to the short-chain dehydrogenases/reductases (SDR) family.</text>
</comment>
<keyword evidence="3" id="KW-1185">Reference proteome</keyword>
<dbReference type="Pfam" id="PF13561">
    <property type="entry name" value="adh_short_C2"/>
    <property type="match status" value="1"/>
</dbReference>
<protein>
    <submittedName>
        <fullName evidence="2">SDR family oxidoreductase</fullName>
    </submittedName>
</protein>
<reference evidence="3" key="1">
    <citation type="journal article" date="2019" name="Int. J. Syst. Evol. Microbiol.">
        <title>The Global Catalogue of Microorganisms (GCM) 10K type strain sequencing project: providing services to taxonomists for standard genome sequencing and annotation.</title>
        <authorList>
            <consortium name="The Broad Institute Genomics Platform"/>
            <consortium name="The Broad Institute Genome Sequencing Center for Infectious Disease"/>
            <person name="Wu L."/>
            <person name="Ma J."/>
        </authorList>
    </citation>
    <scope>NUCLEOTIDE SEQUENCE [LARGE SCALE GENOMIC DNA]</scope>
    <source>
        <strain evidence="3">CCUG 57113</strain>
    </source>
</reference>
<dbReference type="PANTHER" id="PTHR42879">
    <property type="entry name" value="3-OXOACYL-(ACYL-CARRIER-PROTEIN) REDUCTASE"/>
    <property type="match status" value="1"/>
</dbReference>
<proteinExistence type="inferred from homology"/>
<dbReference type="RefSeq" id="WP_209747257.1">
    <property type="nucleotide sequence ID" value="NZ_JBHSMH010000004.1"/>
</dbReference>
<evidence type="ECO:0000256" key="1">
    <source>
        <dbReference type="ARBA" id="ARBA00006484"/>
    </source>
</evidence>
<accession>A0ABW0LS69</accession>
<gene>
    <name evidence="2" type="ORF">ACFPPD_01715</name>
</gene>
<dbReference type="PANTHER" id="PTHR42879:SF6">
    <property type="entry name" value="NADPH-DEPENDENT REDUCTASE BACG"/>
    <property type="match status" value="1"/>
</dbReference>
<dbReference type="PRINTS" id="PR00081">
    <property type="entry name" value="GDHRDH"/>
</dbReference>
<dbReference type="SUPFAM" id="SSF51735">
    <property type="entry name" value="NAD(P)-binding Rossmann-fold domains"/>
    <property type="match status" value="1"/>
</dbReference>
<evidence type="ECO:0000313" key="2">
    <source>
        <dbReference type="EMBL" id="MFC5467416.1"/>
    </source>
</evidence>
<dbReference type="EMBL" id="JBHSMH010000004">
    <property type="protein sequence ID" value="MFC5467416.1"/>
    <property type="molecule type" value="Genomic_DNA"/>
</dbReference>
<dbReference type="InterPro" id="IPR050259">
    <property type="entry name" value="SDR"/>
</dbReference>
<dbReference type="Proteomes" id="UP001596105">
    <property type="component" value="Unassembled WGS sequence"/>
</dbReference>
<evidence type="ECO:0000313" key="3">
    <source>
        <dbReference type="Proteomes" id="UP001596105"/>
    </source>
</evidence>
<organism evidence="2 3">
    <name type="scientific">Cohnella suwonensis</name>
    <dbReference type="NCBI Taxonomy" id="696072"/>
    <lineage>
        <taxon>Bacteria</taxon>
        <taxon>Bacillati</taxon>
        <taxon>Bacillota</taxon>
        <taxon>Bacilli</taxon>
        <taxon>Bacillales</taxon>
        <taxon>Paenibacillaceae</taxon>
        <taxon>Cohnella</taxon>
    </lineage>
</organism>
<dbReference type="InterPro" id="IPR036291">
    <property type="entry name" value="NAD(P)-bd_dom_sf"/>
</dbReference>
<dbReference type="CDD" id="cd05344">
    <property type="entry name" value="BKR_like_SDR_like"/>
    <property type="match status" value="1"/>
</dbReference>
<name>A0ABW0LS69_9BACL</name>
<dbReference type="Gene3D" id="3.40.50.720">
    <property type="entry name" value="NAD(P)-binding Rossmann-like Domain"/>
    <property type="match status" value="1"/>
</dbReference>
<dbReference type="InterPro" id="IPR002347">
    <property type="entry name" value="SDR_fam"/>
</dbReference>